<dbReference type="PIRSF" id="PIRSF006386">
    <property type="entry name" value="HCCAis_GSTk"/>
    <property type="match status" value="1"/>
</dbReference>
<accession>A0A9P4Y545</accession>
<dbReference type="EC" id="2.5.1.18" evidence="4"/>
<keyword evidence="7" id="KW-0413">Isomerase</keyword>
<evidence type="ECO:0000256" key="3">
    <source>
        <dbReference type="ARBA" id="ARBA00047960"/>
    </source>
</evidence>
<proteinExistence type="inferred from homology"/>
<dbReference type="Gene3D" id="3.40.30.10">
    <property type="entry name" value="Glutaredoxin"/>
    <property type="match status" value="1"/>
</dbReference>
<dbReference type="SUPFAM" id="SSF52833">
    <property type="entry name" value="Thioredoxin-like"/>
    <property type="match status" value="1"/>
</dbReference>
<evidence type="ECO:0000256" key="4">
    <source>
        <dbReference type="PIRNR" id="PIRNR006386"/>
    </source>
</evidence>
<name>A0A9P4Y545_CRYP1</name>
<organism evidence="7 8">
    <name type="scientific">Cryphonectria parasitica (strain ATCC 38755 / EP155)</name>
    <dbReference type="NCBI Taxonomy" id="660469"/>
    <lineage>
        <taxon>Eukaryota</taxon>
        <taxon>Fungi</taxon>
        <taxon>Dikarya</taxon>
        <taxon>Ascomycota</taxon>
        <taxon>Pezizomycotina</taxon>
        <taxon>Sordariomycetes</taxon>
        <taxon>Sordariomycetidae</taxon>
        <taxon>Diaporthales</taxon>
        <taxon>Cryphonectriaceae</taxon>
        <taxon>Cryphonectria-Endothia species complex</taxon>
        <taxon>Cryphonectria</taxon>
    </lineage>
</organism>
<dbReference type="EMBL" id="MU032347">
    <property type="protein sequence ID" value="KAF3766527.1"/>
    <property type="molecule type" value="Genomic_DNA"/>
</dbReference>
<dbReference type="RefSeq" id="XP_040777488.1">
    <property type="nucleotide sequence ID" value="XM_040918936.1"/>
</dbReference>
<protein>
    <recommendedName>
        <fullName evidence="4">Glutathione S-transferase kappa</fullName>
        <ecNumber evidence="4">2.5.1.18</ecNumber>
    </recommendedName>
</protein>
<dbReference type="GO" id="GO:0004364">
    <property type="term" value="F:glutathione transferase activity"/>
    <property type="evidence" value="ECO:0007669"/>
    <property type="project" value="UniProtKB-UniRule"/>
</dbReference>
<evidence type="ECO:0000256" key="5">
    <source>
        <dbReference type="PIRSR" id="PIRSR006386-1"/>
    </source>
</evidence>
<comment type="similarity">
    <text evidence="1 4">Belongs to the GST superfamily. Kappa family.</text>
</comment>
<dbReference type="Proteomes" id="UP000803844">
    <property type="component" value="Unassembled WGS sequence"/>
</dbReference>
<dbReference type="GO" id="GO:0006749">
    <property type="term" value="P:glutathione metabolic process"/>
    <property type="evidence" value="ECO:0007669"/>
    <property type="project" value="TreeGrafter"/>
</dbReference>
<sequence>MKITFYVDILSPFGYVAYYVLRHDPVFKNCEITYIPVFLGGIMKMAGNTAPIFIKNKDKYTNQERVRWARYFNVPIVPEVPTGFPYRTLSVQRALCAIAHLTGEAQTSPTAQRAIIPAIDALYEAYWAQGRNVAEEDVLRDVISGLAGTDVAKVLEVAGGEGKAMLTANTALAFGDGAFGLPWIVCENEKGEKEGFWGVDHLGCVLDFLGLEKPRAGGWRALL</sequence>
<dbReference type="FunFam" id="3.40.30.10:FF:000096">
    <property type="entry name" value="Glutathione S-transferase kappa"/>
    <property type="match status" value="1"/>
</dbReference>
<gene>
    <name evidence="7" type="ORF">M406DRAFT_291007</name>
</gene>
<dbReference type="InterPro" id="IPR014440">
    <property type="entry name" value="HCCAis_GSTk"/>
</dbReference>
<dbReference type="InterPro" id="IPR036249">
    <property type="entry name" value="Thioredoxin-like_sf"/>
</dbReference>
<keyword evidence="8" id="KW-1185">Reference proteome</keyword>
<dbReference type="AlphaFoldDB" id="A0A9P4Y545"/>
<reference evidence="7" key="1">
    <citation type="journal article" date="2020" name="Phytopathology">
        <title>Genome sequence of the chestnut blight fungus Cryphonectria parasitica EP155: A fundamental resource for an archetypical invasive plant pathogen.</title>
        <authorList>
            <person name="Crouch J.A."/>
            <person name="Dawe A."/>
            <person name="Aerts A."/>
            <person name="Barry K."/>
            <person name="Churchill A.C.L."/>
            <person name="Grimwood J."/>
            <person name="Hillman B."/>
            <person name="Milgroom M.G."/>
            <person name="Pangilinan J."/>
            <person name="Smith M."/>
            <person name="Salamov A."/>
            <person name="Schmutz J."/>
            <person name="Yadav J."/>
            <person name="Grigoriev I.V."/>
            <person name="Nuss D."/>
        </authorList>
    </citation>
    <scope>NUCLEOTIDE SEQUENCE</scope>
    <source>
        <strain evidence="7">EP155</strain>
    </source>
</reference>
<dbReference type="PANTHER" id="PTHR42943:SF2">
    <property type="entry name" value="GLUTATHIONE S-TRANSFERASE KAPPA 1"/>
    <property type="match status" value="1"/>
</dbReference>
<dbReference type="GO" id="GO:0005777">
    <property type="term" value="C:peroxisome"/>
    <property type="evidence" value="ECO:0007669"/>
    <property type="project" value="TreeGrafter"/>
</dbReference>
<evidence type="ECO:0000256" key="1">
    <source>
        <dbReference type="ARBA" id="ARBA00006494"/>
    </source>
</evidence>
<dbReference type="InterPro" id="IPR051924">
    <property type="entry name" value="GST_Kappa/NadH"/>
</dbReference>
<evidence type="ECO:0000256" key="2">
    <source>
        <dbReference type="ARBA" id="ARBA00022679"/>
    </source>
</evidence>
<feature type="domain" description="DSBA-like thioredoxin" evidence="6">
    <location>
        <begin position="3"/>
        <end position="202"/>
    </location>
</feature>
<dbReference type="Pfam" id="PF01323">
    <property type="entry name" value="DSBA"/>
    <property type="match status" value="1"/>
</dbReference>
<comment type="caution">
    <text evidence="7">The sequence shown here is derived from an EMBL/GenBank/DDBJ whole genome shotgun (WGS) entry which is preliminary data.</text>
</comment>
<keyword evidence="2 4" id="KW-0808">Transferase</keyword>
<evidence type="ECO:0000313" key="7">
    <source>
        <dbReference type="EMBL" id="KAF3766527.1"/>
    </source>
</evidence>
<dbReference type="GO" id="GO:0005739">
    <property type="term" value="C:mitochondrion"/>
    <property type="evidence" value="ECO:0007669"/>
    <property type="project" value="TreeGrafter"/>
</dbReference>
<dbReference type="GeneID" id="63836065"/>
<dbReference type="PANTHER" id="PTHR42943">
    <property type="entry name" value="GLUTATHIONE S-TRANSFERASE KAPPA"/>
    <property type="match status" value="1"/>
</dbReference>
<evidence type="ECO:0000259" key="6">
    <source>
        <dbReference type="Pfam" id="PF01323"/>
    </source>
</evidence>
<dbReference type="GO" id="GO:0016853">
    <property type="term" value="F:isomerase activity"/>
    <property type="evidence" value="ECO:0007669"/>
    <property type="project" value="UniProtKB-KW"/>
</dbReference>
<dbReference type="GO" id="GO:0004602">
    <property type="term" value="F:glutathione peroxidase activity"/>
    <property type="evidence" value="ECO:0007669"/>
    <property type="project" value="TreeGrafter"/>
</dbReference>
<dbReference type="OrthoDB" id="4664297at2759"/>
<feature type="active site" description="Nucleophile" evidence="5">
    <location>
        <position position="11"/>
    </location>
</feature>
<dbReference type="InterPro" id="IPR001853">
    <property type="entry name" value="DSBA-like_thioredoxin_dom"/>
</dbReference>
<comment type="catalytic activity">
    <reaction evidence="3 4">
        <text>RX + glutathione = an S-substituted glutathione + a halide anion + H(+)</text>
        <dbReference type="Rhea" id="RHEA:16437"/>
        <dbReference type="ChEBI" id="CHEBI:15378"/>
        <dbReference type="ChEBI" id="CHEBI:16042"/>
        <dbReference type="ChEBI" id="CHEBI:17792"/>
        <dbReference type="ChEBI" id="CHEBI:57925"/>
        <dbReference type="ChEBI" id="CHEBI:90779"/>
        <dbReference type="EC" id="2.5.1.18"/>
    </reaction>
</comment>
<evidence type="ECO:0000313" key="8">
    <source>
        <dbReference type="Proteomes" id="UP000803844"/>
    </source>
</evidence>